<accession>A0A6A6UHC4</accession>
<dbReference type="AlphaFoldDB" id="A0A6A6UHC4"/>
<dbReference type="InterPro" id="IPR053018">
    <property type="entry name" value="Elsinochrome_Biosynth-Asso"/>
</dbReference>
<dbReference type="EMBL" id="MU004232">
    <property type="protein sequence ID" value="KAF2671582.1"/>
    <property type="molecule type" value="Genomic_DNA"/>
</dbReference>
<evidence type="ECO:0000313" key="3">
    <source>
        <dbReference type="Proteomes" id="UP000799302"/>
    </source>
</evidence>
<proteinExistence type="predicted"/>
<feature type="transmembrane region" description="Helical" evidence="1">
    <location>
        <begin position="81"/>
        <end position="98"/>
    </location>
</feature>
<keyword evidence="3" id="KW-1185">Reference proteome</keyword>
<gene>
    <name evidence="2" type="ORF">BT63DRAFT_476464</name>
</gene>
<keyword evidence="1" id="KW-1133">Transmembrane helix</keyword>
<dbReference type="PANTHER" id="PTHR37577:SF1">
    <property type="entry name" value="INTEGRAL MEMBRANE PROTEIN"/>
    <property type="match status" value="1"/>
</dbReference>
<feature type="transmembrane region" description="Helical" evidence="1">
    <location>
        <begin position="110"/>
        <end position="129"/>
    </location>
</feature>
<feature type="transmembrane region" description="Helical" evidence="1">
    <location>
        <begin position="265"/>
        <end position="286"/>
    </location>
</feature>
<evidence type="ECO:0000313" key="2">
    <source>
        <dbReference type="EMBL" id="KAF2671582.1"/>
    </source>
</evidence>
<dbReference type="OrthoDB" id="5427664at2759"/>
<sequence>MAGGLCESVGEADADIGGIGILTAFGAQGFISLVLSFWVLYLSSRGKLNIKHAEGTPQYEVETKRQELLADILIMGNDAQVLTDIALIITGLASARTIDLYHLHLIFDTVSLVGVSNTATMICWSVPAARMPCYQSRRKPGRLSRFTPRMLATYLFFALFLALTILINVKLNSWDEDVSGRCYHTHLAMSPFAKHPRDDQIYISITSIWLLLNIVGPSYGKVKETSKVLALGLTQYPLHLYMLIAMRTANQDFLEGDHAENEWKFGQTIAVVLLGVTICGIMYAIYEVWEFHESTKENSSGSVKATVPNLQYDEAK</sequence>
<organism evidence="2 3">
    <name type="scientific">Microthyrium microscopicum</name>
    <dbReference type="NCBI Taxonomy" id="703497"/>
    <lineage>
        <taxon>Eukaryota</taxon>
        <taxon>Fungi</taxon>
        <taxon>Dikarya</taxon>
        <taxon>Ascomycota</taxon>
        <taxon>Pezizomycotina</taxon>
        <taxon>Dothideomycetes</taxon>
        <taxon>Dothideomycetes incertae sedis</taxon>
        <taxon>Microthyriales</taxon>
        <taxon>Microthyriaceae</taxon>
        <taxon>Microthyrium</taxon>
    </lineage>
</organism>
<feature type="transmembrane region" description="Helical" evidence="1">
    <location>
        <begin position="228"/>
        <end position="245"/>
    </location>
</feature>
<keyword evidence="1" id="KW-0812">Transmembrane</keyword>
<feature type="transmembrane region" description="Helical" evidence="1">
    <location>
        <begin position="200"/>
        <end position="216"/>
    </location>
</feature>
<protein>
    <submittedName>
        <fullName evidence="2">Uncharacterized protein</fullName>
    </submittedName>
</protein>
<dbReference type="PANTHER" id="PTHR37577">
    <property type="entry name" value="INTEGRAL MEMBRANE PROTEIN"/>
    <property type="match status" value="1"/>
</dbReference>
<feature type="transmembrane region" description="Helical" evidence="1">
    <location>
        <begin position="150"/>
        <end position="169"/>
    </location>
</feature>
<dbReference type="Proteomes" id="UP000799302">
    <property type="component" value="Unassembled WGS sequence"/>
</dbReference>
<reference evidence="2" key="1">
    <citation type="journal article" date="2020" name="Stud. Mycol.">
        <title>101 Dothideomycetes genomes: a test case for predicting lifestyles and emergence of pathogens.</title>
        <authorList>
            <person name="Haridas S."/>
            <person name="Albert R."/>
            <person name="Binder M."/>
            <person name="Bloem J."/>
            <person name="Labutti K."/>
            <person name="Salamov A."/>
            <person name="Andreopoulos B."/>
            <person name="Baker S."/>
            <person name="Barry K."/>
            <person name="Bills G."/>
            <person name="Bluhm B."/>
            <person name="Cannon C."/>
            <person name="Castanera R."/>
            <person name="Culley D."/>
            <person name="Daum C."/>
            <person name="Ezra D."/>
            <person name="Gonzalez J."/>
            <person name="Henrissat B."/>
            <person name="Kuo A."/>
            <person name="Liang C."/>
            <person name="Lipzen A."/>
            <person name="Lutzoni F."/>
            <person name="Magnuson J."/>
            <person name="Mondo S."/>
            <person name="Nolan M."/>
            <person name="Ohm R."/>
            <person name="Pangilinan J."/>
            <person name="Park H.-J."/>
            <person name="Ramirez L."/>
            <person name="Alfaro M."/>
            <person name="Sun H."/>
            <person name="Tritt A."/>
            <person name="Yoshinaga Y."/>
            <person name="Zwiers L.-H."/>
            <person name="Turgeon B."/>
            <person name="Goodwin S."/>
            <person name="Spatafora J."/>
            <person name="Crous P."/>
            <person name="Grigoriev I."/>
        </authorList>
    </citation>
    <scope>NUCLEOTIDE SEQUENCE</scope>
    <source>
        <strain evidence="2">CBS 115976</strain>
    </source>
</reference>
<feature type="transmembrane region" description="Helical" evidence="1">
    <location>
        <begin position="19"/>
        <end position="42"/>
    </location>
</feature>
<keyword evidence="1" id="KW-0472">Membrane</keyword>
<evidence type="ECO:0000256" key="1">
    <source>
        <dbReference type="SAM" id="Phobius"/>
    </source>
</evidence>
<name>A0A6A6UHC4_9PEZI</name>